<dbReference type="InterPro" id="IPR036365">
    <property type="entry name" value="PGBD-like_sf"/>
</dbReference>
<dbReference type="RefSeq" id="WP_170208726.1">
    <property type="nucleotide sequence ID" value="NZ_RBKT01000001.1"/>
</dbReference>
<evidence type="ECO:0000313" key="3">
    <source>
        <dbReference type="EMBL" id="RKR91456.1"/>
    </source>
</evidence>
<proteinExistence type="predicted"/>
<feature type="chain" id="PRO_5019758752" evidence="1">
    <location>
        <begin position="34"/>
        <end position="153"/>
    </location>
</feature>
<dbReference type="Proteomes" id="UP000277671">
    <property type="component" value="Unassembled WGS sequence"/>
</dbReference>
<sequence>MIGESMRLRTTLGGFLLAVGTLLALIPATTASAAPGAGIAATPTCVQVRYFYQGADVPAVSRTGSVNCNMVRGNVSPAVEQLQLSLNRCSPDSLRRAGVYPLSLDGNFGGNTEKGLRYAQADHGTGADGVYGPATRKAISHFDSNGEGCLRVT</sequence>
<dbReference type="Pfam" id="PF01471">
    <property type="entry name" value="PG_binding_1"/>
    <property type="match status" value="1"/>
</dbReference>
<organism evidence="3 4">
    <name type="scientific">Micromonospora pisi</name>
    <dbReference type="NCBI Taxonomy" id="589240"/>
    <lineage>
        <taxon>Bacteria</taxon>
        <taxon>Bacillati</taxon>
        <taxon>Actinomycetota</taxon>
        <taxon>Actinomycetes</taxon>
        <taxon>Micromonosporales</taxon>
        <taxon>Micromonosporaceae</taxon>
        <taxon>Micromonospora</taxon>
    </lineage>
</organism>
<dbReference type="InterPro" id="IPR002477">
    <property type="entry name" value="Peptidoglycan-bd-like"/>
</dbReference>
<dbReference type="SUPFAM" id="SSF47090">
    <property type="entry name" value="PGBD-like"/>
    <property type="match status" value="1"/>
</dbReference>
<evidence type="ECO:0000313" key="4">
    <source>
        <dbReference type="Proteomes" id="UP000277671"/>
    </source>
</evidence>
<dbReference type="Gene3D" id="1.10.101.10">
    <property type="entry name" value="PGBD-like superfamily/PGBD"/>
    <property type="match status" value="1"/>
</dbReference>
<gene>
    <name evidence="3" type="ORF">BDK92_5852</name>
</gene>
<accession>A0A495JR49</accession>
<feature type="domain" description="Peptidoglycan binding-like" evidence="2">
    <location>
        <begin position="78"/>
        <end position="139"/>
    </location>
</feature>
<keyword evidence="4" id="KW-1185">Reference proteome</keyword>
<dbReference type="InterPro" id="IPR036366">
    <property type="entry name" value="PGBDSf"/>
</dbReference>
<evidence type="ECO:0000259" key="2">
    <source>
        <dbReference type="Pfam" id="PF01471"/>
    </source>
</evidence>
<reference evidence="3 4" key="1">
    <citation type="submission" date="2018-10" db="EMBL/GenBank/DDBJ databases">
        <title>Sequencing the genomes of 1000 actinobacteria strains.</title>
        <authorList>
            <person name="Klenk H.-P."/>
        </authorList>
    </citation>
    <scope>NUCLEOTIDE SEQUENCE [LARGE SCALE GENOMIC DNA]</scope>
    <source>
        <strain evidence="3 4">DSM 45175</strain>
    </source>
</reference>
<protein>
    <submittedName>
        <fullName evidence="3">Putative peptidoglycan binding protein</fullName>
    </submittedName>
</protein>
<name>A0A495JR49_9ACTN</name>
<dbReference type="EMBL" id="RBKT01000001">
    <property type="protein sequence ID" value="RKR91456.1"/>
    <property type="molecule type" value="Genomic_DNA"/>
</dbReference>
<feature type="signal peptide" evidence="1">
    <location>
        <begin position="1"/>
        <end position="33"/>
    </location>
</feature>
<dbReference type="AlphaFoldDB" id="A0A495JR49"/>
<evidence type="ECO:0000256" key="1">
    <source>
        <dbReference type="SAM" id="SignalP"/>
    </source>
</evidence>
<comment type="caution">
    <text evidence="3">The sequence shown here is derived from an EMBL/GenBank/DDBJ whole genome shotgun (WGS) entry which is preliminary data.</text>
</comment>
<keyword evidence="1" id="KW-0732">Signal</keyword>